<dbReference type="SMART" id="SM00342">
    <property type="entry name" value="HTH_ARAC"/>
    <property type="match status" value="1"/>
</dbReference>
<evidence type="ECO:0000256" key="2">
    <source>
        <dbReference type="ARBA" id="ARBA00023125"/>
    </source>
</evidence>
<dbReference type="RefSeq" id="WP_196294964.1">
    <property type="nucleotide sequence ID" value="NZ_JADQDM010000016.1"/>
</dbReference>
<evidence type="ECO:0000256" key="1">
    <source>
        <dbReference type="ARBA" id="ARBA00023015"/>
    </source>
</evidence>
<evidence type="ECO:0000313" key="5">
    <source>
        <dbReference type="EMBL" id="MBF9223536.1"/>
    </source>
</evidence>
<dbReference type="PANTHER" id="PTHR43280">
    <property type="entry name" value="ARAC-FAMILY TRANSCRIPTIONAL REGULATOR"/>
    <property type="match status" value="1"/>
</dbReference>
<feature type="domain" description="HTH araC/xylS-type" evidence="4">
    <location>
        <begin position="222"/>
        <end position="302"/>
    </location>
</feature>
<proteinExistence type="predicted"/>
<dbReference type="InterPro" id="IPR009057">
    <property type="entry name" value="Homeodomain-like_sf"/>
</dbReference>
<keyword evidence="1" id="KW-0805">Transcription regulation</keyword>
<dbReference type="Proteomes" id="UP000618931">
    <property type="component" value="Unassembled WGS sequence"/>
</dbReference>
<gene>
    <name evidence="5" type="ORF">I2H31_20695</name>
</gene>
<accession>A0ABS0I9U3</accession>
<dbReference type="Gene3D" id="1.10.10.60">
    <property type="entry name" value="Homeodomain-like"/>
    <property type="match status" value="1"/>
</dbReference>
<evidence type="ECO:0000313" key="6">
    <source>
        <dbReference type="Proteomes" id="UP000618931"/>
    </source>
</evidence>
<dbReference type="InterPro" id="IPR018060">
    <property type="entry name" value="HTH_AraC"/>
</dbReference>
<protein>
    <submittedName>
        <fullName evidence="5">AraC family transcriptional regulator</fullName>
    </submittedName>
</protein>
<comment type="caution">
    <text evidence="5">The sequence shown here is derived from an EMBL/GenBank/DDBJ whole genome shotgun (WGS) entry which is preliminary data.</text>
</comment>
<evidence type="ECO:0000256" key="3">
    <source>
        <dbReference type="ARBA" id="ARBA00023163"/>
    </source>
</evidence>
<dbReference type="SUPFAM" id="SSF46689">
    <property type="entry name" value="Homeodomain-like"/>
    <property type="match status" value="1"/>
</dbReference>
<evidence type="ECO:0000259" key="4">
    <source>
        <dbReference type="PROSITE" id="PS01124"/>
    </source>
</evidence>
<organism evidence="5 6">
    <name type="scientific">Hymenobacter ruricola</name>
    <dbReference type="NCBI Taxonomy" id="2791023"/>
    <lineage>
        <taxon>Bacteria</taxon>
        <taxon>Pseudomonadati</taxon>
        <taxon>Bacteroidota</taxon>
        <taxon>Cytophagia</taxon>
        <taxon>Cytophagales</taxon>
        <taxon>Hymenobacteraceae</taxon>
        <taxon>Hymenobacter</taxon>
    </lineage>
</organism>
<keyword evidence="2" id="KW-0238">DNA-binding</keyword>
<sequence length="316" mass="35370">MPLPSPLSDLPALSQAEAPAASPLPAIVASGSFNVYAREQFSTRKLTFGRRDYYKISLLTGSSRYNYATRGVLIDRPALVFSNPLIPYSWEPVSAEQGGYLCMFTEEFLIVNDRAASLQESPLFRLGSDPVYLVNETQYADLSYFFRKMLEELSSGYVFRQEVIRNYLNLLIHEALKLQPQASYYQHPNAATRIAVLFQGLLERQFPIDSPAHGLQLRTPGDFARQLSVHVNHLNRAVRELTGKPTSAHIAERLITEAKALLMHTSWSTAGIAYALGFEYPTYFNNFFKKQTGTTPSALRALFNQRQAAAAPPPVV</sequence>
<dbReference type="EMBL" id="JADQDM010000016">
    <property type="protein sequence ID" value="MBF9223536.1"/>
    <property type="molecule type" value="Genomic_DNA"/>
</dbReference>
<dbReference type="Pfam" id="PF12833">
    <property type="entry name" value="HTH_18"/>
    <property type="match status" value="1"/>
</dbReference>
<reference evidence="5 6" key="1">
    <citation type="submission" date="2020-11" db="EMBL/GenBank/DDBJ databases">
        <authorList>
            <person name="Kim M.K."/>
        </authorList>
    </citation>
    <scope>NUCLEOTIDE SEQUENCE [LARGE SCALE GENOMIC DNA]</scope>
    <source>
        <strain evidence="5 6">BT662</strain>
    </source>
</reference>
<name>A0ABS0I9U3_9BACT</name>
<keyword evidence="6" id="KW-1185">Reference proteome</keyword>
<dbReference type="PROSITE" id="PS01124">
    <property type="entry name" value="HTH_ARAC_FAMILY_2"/>
    <property type="match status" value="1"/>
</dbReference>
<dbReference type="PANTHER" id="PTHR43280:SF32">
    <property type="entry name" value="TRANSCRIPTIONAL REGULATORY PROTEIN"/>
    <property type="match status" value="1"/>
</dbReference>
<keyword evidence="3" id="KW-0804">Transcription</keyword>